<evidence type="ECO:0000313" key="7">
    <source>
        <dbReference type="Proteomes" id="UP000053825"/>
    </source>
</evidence>
<comment type="subcellular location">
    <subcellularLocation>
        <location evidence="1">Nucleus</location>
        <location evidence="1">Nucleolus</location>
    </subcellularLocation>
</comment>
<feature type="non-terminal residue" evidence="6">
    <location>
        <position position="1"/>
    </location>
</feature>
<protein>
    <recommendedName>
        <fullName evidence="3">Activator of basal transcription 1</fullName>
    </recommendedName>
</protein>
<evidence type="ECO:0000256" key="4">
    <source>
        <dbReference type="ARBA" id="ARBA00022884"/>
    </source>
</evidence>
<proteinExistence type="inferred from homology"/>
<dbReference type="EMBL" id="KQ414583">
    <property type="protein sequence ID" value="KOC70804.1"/>
    <property type="molecule type" value="Genomic_DNA"/>
</dbReference>
<keyword evidence="7" id="KW-1185">Reference proteome</keyword>
<accession>A0A0L7RIZ7</accession>
<dbReference type="Gene3D" id="3.30.70.330">
    <property type="match status" value="1"/>
</dbReference>
<reference evidence="6 7" key="1">
    <citation type="submission" date="2015-07" db="EMBL/GenBank/DDBJ databases">
        <title>The genome of Habropoda laboriosa.</title>
        <authorList>
            <person name="Pan H."/>
            <person name="Kapheim K."/>
        </authorList>
    </citation>
    <scope>NUCLEOTIDE SEQUENCE [LARGE SCALE GENOMIC DNA]</scope>
    <source>
        <strain evidence="6">0110345459</strain>
    </source>
</reference>
<keyword evidence="5" id="KW-0539">Nucleus</keyword>
<dbReference type="Proteomes" id="UP000053825">
    <property type="component" value="Unassembled WGS sequence"/>
</dbReference>
<evidence type="ECO:0000256" key="3">
    <source>
        <dbReference type="ARBA" id="ARBA00020737"/>
    </source>
</evidence>
<comment type="similarity">
    <text evidence="2">Belongs to the ESF2/ABP1 family.</text>
</comment>
<keyword evidence="4" id="KW-0694">RNA-binding</keyword>
<dbReference type="GO" id="GO:0003723">
    <property type="term" value="F:RNA binding"/>
    <property type="evidence" value="ECO:0007669"/>
    <property type="project" value="UniProtKB-KW"/>
</dbReference>
<dbReference type="SUPFAM" id="SSF54928">
    <property type="entry name" value="RNA-binding domain, RBD"/>
    <property type="match status" value="1"/>
</dbReference>
<organism evidence="6 7">
    <name type="scientific">Habropoda laboriosa</name>
    <dbReference type="NCBI Taxonomy" id="597456"/>
    <lineage>
        <taxon>Eukaryota</taxon>
        <taxon>Metazoa</taxon>
        <taxon>Ecdysozoa</taxon>
        <taxon>Arthropoda</taxon>
        <taxon>Hexapoda</taxon>
        <taxon>Insecta</taxon>
        <taxon>Pterygota</taxon>
        <taxon>Neoptera</taxon>
        <taxon>Endopterygota</taxon>
        <taxon>Hymenoptera</taxon>
        <taxon>Apocrita</taxon>
        <taxon>Aculeata</taxon>
        <taxon>Apoidea</taxon>
        <taxon>Anthophila</taxon>
        <taxon>Apidae</taxon>
        <taxon>Habropoda</taxon>
    </lineage>
</organism>
<dbReference type="InterPro" id="IPR012677">
    <property type="entry name" value="Nucleotide-bd_a/b_plait_sf"/>
</dbReference>
<name>A0A0L7RIZ7_9HYME</name>
<dbReference type="PANTHER" id="PTHR12311:SF7">
    <property type="entry name" value="ACTIVATOR OF BASAL TRANSCRIPTION 1"/>
    <property type="match status" value="1"/>
</dbReference>
<sequence length="220" mass="25976">VEMEKMKSGGTIESDSTTKTKKRKRGIVYLSNIAKYMTITKIRELFSVYGKVGRIYLQLAENEMERGSKPKKRKKMCVKLFTEGWVEFESKKVAKYVASTLNNAQISTRKKSKFYDVIWNIKYLPRFKWIHLSERLAYERAVRKQRLRTEIEQAKREASFFSQNVDRSRTLRKKQSQYGNSLFIPPMIKQRDTDAEIRSRKESEPTTTKDRTVFLKSLFG</sequence>
<dbReference type="PANTHER" id="PTHR12311">
    <property type="entry name" value="ACTIVATOR OF BASAL TRANSCRIPTION 1"/>
    <property type="match status" value="1"/>
</dbReference>
<dbReference type="GO" id="GO:0000447">
    <property type="term" value="P:endonucleolytic cleavage in ITS1 to separate SSU-rRNA from 5.8S rRNA and LSU-rRNA from tricistronic rRNA transcript (SSU-rRNA, 5.8S rRNA, LSU-rRNA)"/>
    <property type="evidence" value="ECO:0007669"/>
    <property type="project" value="TreeGrafter"/>
</dbReference>
<evidence type="ECO:0000256" key="5">
    <source>
        <dbReference type="ARBA" id="ARBA00023242"/>
    </source>
</evidence>
<dbReference type="GO" id="GO:0034462">
    <property type="term" value="P:small-subunit processome assembly"/>
    <property type="evidence" value="ECO:0007669"/>
    <property type="project" value="TreeGrafter"/>
</dbReference>
<dbReference type="InterPro" id="IPR039119">
    <property type="entry name" value="ABT1/Esf2"/>
</dbReference>
<gene>
    <name evidence="6" type="ORF">WH47_06844</name>
</gene>
<dbReference type="InterPro" id="IPR034353">
    <property type="entry name" value="ABT1/ESF2_RRM"/>
</dbReference>
<dbReference type="InterPro" id="IPR035979">
    <property type="entry name" value="RBD_domain_sf"/>
</dbReference>
<evidence type="ECO:0000256" key="2">
    <source>
        <dbReference type="ARBA" id="ARBA00005819"/>
    </source>
</evidence>
<dbReference type="GO" id="GO:0005730">
    <property type="term" value="C:nucleolus"/>
    <property type="evidence" value="ECO:0007669"/>
    <property type="project" value="UniProtKB-SubCell"/>
</dbReference>
<dbReference type="CDD" id="cd12263">
    <property type="entry name" value="RRM_ABT1_like"/>
    <property type="match status" value="1"/>
</dbReference>
<evidence type="ECO:0000256" key="1">
    <source>
        <dbReference type="ARBA" id="ARBA00004604"/>
    </source>
</evidence>
<dbReference type="GO" id="GO:0000480">
    <property type="term" value="P:endonucleolytic cleavage in 5'-ETS of tricistronic rRNA transcript (SSU-rRNA, 5.8S rRNA, LSU-rRNA)"/>
    <property type="evidence" value="ECO:0007669"/>
    <property type="project" value="TreeGrafter"/>
</dbReference>
<dbReference type="STRING" id="597456.A0A0L7RIZ7"/>
<dbReference type="OrthoDB" id="287393at2759"/>
<dbReference type="AlphaFoldDB" id="A0A0L7RIZ7"/>
<dbReference type="GO" id="GO:0000472">
    <property type="term" value="P:endonucleolytic cleavage to generate mature 5'-end of SSU-rRNA from (SSU-rRNA, 5.8S rRNA, LSU-rRNA)"/>
    <property type="evidence" value="ECO:0007669"/>
    <property type="project" value="TreeGrafter"/>
</dbReference>
<evidence type="ECO:0000313" key="6">
    <source>
        <dbReference type="EMBL" id="KOC70804.1"/>
    </source>
</evidence>